<gene>
    <name evidence="1" type="ORF">FTJAE_5758</name>
</gene>
<accession>A0A8H5RQN7</accession>
<organism evidence="1 2">
    <name type="scientific">Fusarium tjaetaba</name>
    <dbReference type="NCBI Taxonomy" id="1567544"/>
    <lineage>
        <taxon>Eukaryota</taxon>
        <taxon>Fungi</taxon>
        <taxon>Dikarya</taxon>
        <taxon>Ascomycota</taxon>
        <taxon>Pezizomycotina</taxon>
        <taxon>Sordariomycetes</taxon>
        <taxon>Hypocreomycetidae</taxon>
        <taxon>Hypocreales</taxon>
        <taxon>Nectriaceae</taxon>
        <taxon>Fusarium</taxon>
        <taxon>Fusarium fujikuroi species complex</taxon>
    </lineage>
</organism>
<comment type="caution">
    <text evidence="1">The sequence shown here is derived from an EMBL/GenBank/DDBJ whole genome shotgun (WGS) entry which is preliminary data.</text>
</comment>
<protein>
    <submittedName>
        <fullName evidence="1">Uncharacterized protein</fullName>
    </submittedName>
</protein>
<evidence type="ECO:0000313" key="1">
    <source>
        <dbReference type="EMBL" id="KAF5637343.1"/>
    </source>
</evidence>
<dbReference type="RefSeq" id="XP_037207251.1">
    <property type="nucleotide sequence ID" value="XM_037352299.1"/>
</dbReference>
<dbReference type="AlphaFoldDB" id="A0A8H5RQN7"/>
<dbReference type="OrthoDB" id="5105790at2759"/>
<dbReference type="EMBL" id="JAAQRI010000109">
    <property type="protein sequence ID" value="KAF5637343.1"/>
    <property type="molecule type" value="Genomic_DNA"/>
</dbReference>
<reference evidence="1 2" key="1">
    <citation type="submission" date="2020-05" db="EMBL/GenBank/DDBJ databases">
        <title>Identification and distribution of gene clusters putatively required for synthesis of sphingolipid metabolism inhibitors in phylogenetically diverse species of the filamentous fungus Fusarium.</title>
        <authorList>
            <person name="Kim H.-S."/>
            <person name="Busman M."/>
            <person name="Brown D.W."/>
            <person name="Divon H."/>
            <person name="Uhlig S."/>
            <person name="Proctor R.H."/>
        </authorList>
    </citation>
    <scope>NUCLEOTIDE SEQUENCE [LARGE SCALE GENOMIC DNA]</scope>
    <source>
        <strain evidence="1 2">NRRL 66243</strain>
    </source>
</reference>
<name>A0A8H5RQN7_9HYPO</name>
<dbReference type="Proteomes" id="UP000530670">
    <property type="component" value="Unassembled WGS sequence"/>
</dbReference>
<dbReference type="GeneID" id="59304569"/>
<keyword evidence="2" id="KW-1185">Reference proteome</keyword>
<sequence>MNHLTRWGVHVLLGKVAQRSGMKIAIPFMIEKYPDEDEASNFHSDFQTSHNTHGLNDELIKSNGHLAIDNEDLKKKLALAEERAQKYFDFWRSTEEELTKQLELNDELKKELKSAKVEAPKEQEGSK</sequence>
<proteinExistence type="predicted"/>
<evidence type="ECO:0000313" key="2">
    <source>
        <dbReference type="Proteomes" id="UP000530670"/>
    </source>
</evidence>